<dbReference type="RefSeq" id="WP_191747715.1">
    <property type="nucleotide sequence ID" value="NZ_JACSQZ010000003.1"/>
</dbReference>
<keyword evidence="1" id="KW-0472">Membrane</keyword>
<evidence type="ECO:0000256" key="1">
    <source>
        <dbReference type="SAM" id="Phobius"/>
    </source>
</evidence>
<keyword evidence="3" id="KW-1185">Reference proteome</keyword>
<protein>
    <submittedName>
        <fullName evidence="2">Uncharacterized protein</fullName>
    </submittedName>
</protein>
<reference evidence="2 3" key="1">
    <citation type="submission" date="2020-08" db="EMBL/GenBank/DDBJ databases">
        <title>A Genomic Blueprint of the Chicken Gut Microbiome.</title>
        <authorList>
            <person name="Gilroy R."/>
            <person name="Ravi A."/>
            <person name="Getino M."/>
            <person name="Pursley I."/>
            <person name="Horton D.L."/>
            <person name="Alikhan N.-F."/>
            <person name="Baker D."/>
            <person name="Gharbi K."/>
            <person name="Hall N."/>
            <person name="Watson M."/>
            <person name="Adriaenssens E.M."/>
            <person name="Foster-Nyarko E."/>
            <person name="Jarju S."/>
            <person name="Secka A."/>
            <person name="Antonio M."/>
            <person name="Oren A."/>
            <person name="Chaudhuri R."/>
            <person name="La Ragione R.M."/>
            <person name="Hildebrand F."/>
            <person name="Pallen M.J."/>
        </authorList>
    </citation>
    <scope>NUCLEOTIDE SEQUENCE [LARGE SCALE GENOMIC DNA]</scope>
    <source>
        <strain evidence="2 3">Sa3CUN1</strain>
    </source>
</reference>
<gene>
    <name evidence="2" type="ORF">H9660_01195</name>
</gene>
<feature type="transmembrane region" description="Helical" evidence="1">
    <location>
        <begin position="6"/>
        <end position="25"/>
    </location>
</feature>
<keyword evidence="1" id="KW-1133">Transmembrane helix</keyword>
<feature type="transmembrane region" description="Helical" evidence="1">
    <location>
        <begin position="37"/>
        <end position="54"/>
    </location>
</feature>
<dbReference type="EMBL" id="JACSQZ010000003">
    <property type="protein sequence ID" value="MBD7913755.1"/>
    <property type="molecule type" value="Genomic_DNA"/>
</dbReference>
<evidence type="ECO:0000313" key="3">
    <source>
        <dbReference type="Proteomes" id="UP000640335"/>
    </source>
</evidence>
<sequence length="151" mass="17250">MLQLKPIEFILRVIPESFLVIFAIYVFSKTTINKKKYLITSIVFSLIVYATRMLPINYGVHMILSVLFLLFIITAYNNIDVVSSIKSIISVYLVQLLSEAINVLILNLMNLDLETLFKSAFNKTMLGIPSLIITGIIILIFYKLNKKKKEA</sequence>
<feature type="transmembrane region" description="Helical" evidence="1">
    <location>
        <begin position="121"/>
        <end position="142"/>
    </location>
</feature>
<evidence type="ECO:0000313" key="2">
    <source>
        <dbReference type="EMBL" id="MBD7913755.1"/>
    </source>
</evidence>
<comment type="caution">
    <text evidence="2">The sequence shown here is derived from an EMBL/GenBank/DDBJ whole genome shotgun (WGS) entry which is preliminary data.</text>
</comment>
<feature type="transmembrane region" description="Helical" evidence="1">
    <location>
        <begin position="60"/>
        <end position="79"/>
    </location>
</feature>
<organism evidence="2 3">
    <name type="scientific">Clostridium gallinarum</name>
    <dbReference type="NCBI Taxonomy" id="2762246"/>
    <lineage>
        <taxon>Bacteria</taxon>
        <taxon>Bacillati</taxon>
        <taxon>Bacillota</taxon>
        <taxon>Clostridia</taxon>
        <taxon>Eubacteriales</taxon>
        <taxon>Clostridiaceae</taxon>
        <taxon>Clostridium</taxon>
    </lineage>
</organism>
<accession>A0ABR8Q016</accession>
<keyword evidence="1" id="KW-0812">Transmembrane</keyword>
<name>A0ABR8Q016_9CLOT</name>
<proteinExistence type="predicted"/>
<dbReference type="Proteomes" id="UP000640335">
    <property type="component" value="Unassembled WGS sequence"/>
</dbReference>
<feature type="transmembrane region" description="Helical" evidence="1">
    <location>
        <begin position="91"/>
        <end position="109"/>
    </location>
</feature>